<dbReference type="OrthoDB" id="9815002at2"/>
<dbReference type="CDD" id="cd16894">
    <property type="entry name" value="MltD-like"/>
    <property type="match status" value="1"/>
</dbReference>
<dbReference type="InterPro" id="IPR036779">
    <property type="entry name" value="LysM_dom_sf"/>
</dbReference>
<evidence type="ECO:0000259" key="2">
    <source>
        <dbReference type="PROSITE" id="PS51782"/>
    </source>
</evidence>
<dbReference type="PANTHER" id="PTHR37423:SF2">
    <property type="entry name" value="MEMBRANE-BOUND LYTIC MUREIN TRANSGLYCOSYLASE C"/>
    <property type="match status" value="1"/>
</dbReference>
<dbReference type="PANTHER" id="PTHR37423">
    <property type="entry name" value="SOLUBLE LYTIC MUREIN TRANSGLYCOSYLASE-RELATED"/>
    <property type="match status" value="1"/>
</dbReference>
<dbReference type="Gene3D" id="1.10.530.10">
    <property type="match status" value="1"/>
</dbReference>
<dbReference type="CDD" id="cd00118">
    <property type="entry name" value="LysM"/>
    <property type="match status" value="1"/>
</dbReference>
<evidence type="ECO:0000313" key="3">
    <source>
        <dbReference type="EMBL" id="KGI77316.1"/>
    </source>
</evidence>
<dbReference type="AlphaFoldDB" id="A0A099CUE3"/>
<evidence type="ECO:0000256" key="1">
    <source>
        <dbReference type="ARBA" id="ARBA00007734"/>
    </source>
</evidence>
<comment type="similarity">
    <text evidence="1">Belongs to the transglycosylase Slt family.</text>
</comment>
<sequence length="501" mass="55147">MFRLSRLARFLLPLTVSGITLLSGCAGMTQATRGAGVADANAPVDEQQVNALYAQLDQASGQYEDALQLVRSGDQQQADQTLDKALDQLKVAAAKCGDVAGCDPQRFFSVFDHLLRLKDGSFIAGDEGDTLPDTPDAGVTGDAPSPVIQALPRAQQSVTLLRGHKLSDLIAMNGPVKAALEEWLTWLRPQLMNAYINYEYMRYEMWPAYRKADLPEAILFGILAKESGGKVHAVSRSGAAGPLQFMYSTGRRFGLGTVDGFDERFDPALSAKANAAYMDEQLKVFNDNLELTLAAYNGGEGRVRRLVDGRSISFYDPKIYFSLPAETRDYVPMVLAAAWLFLHPQRYHLKFPHVDARPGHIELQRPASLSELTVCLGEAGGKRDGWFRVLRNLNPRLNPQKAQPAGTRLNAPKVLEKAYATSCAAGHWPTLAADLHAASDPTMPASMRMRHYRVRRGDTLSGIVRRLGCSNVHTVARMNHLHPPRYAIRAGHTLKLPRCTR</sequence>
<dbReference type="Gene3D" id="3.10.350.10">
    <property type="entry name" value="LysM domain"/>
    <property type="match status" value="1"/>
</dbReference>
<dbReference type="SUPFAM" id="SSF54106">
    <property type="entry name" value="LysM domain"/>
    <property type="match status" value="1"/>
</dbReference>
<organism evidence="3 4">
    <name type="scientific">Oleiagrimonas soli</name>
    <dbReference type="NCBI Taxonomy" id="1543381"/>
    <lineage>
        <taxon>Bacteria</taxon>
        <taxon>Pseudomonadati</taxon>
        <taxon>Pseudomonadota</taxon>
        <taxon>Gammaproteobacteria</taxon>
        <taxon>Lysobacterales</taxon>
        <taxon>Rhodanobacteraceae</taxon>
        <taxon>Oleiagrimonas</taxon>
    </lineage>
</organism>
<dbReference type="InterPro" id="IPR018392">
    <property type="entry name" value="LysM"/>
</dbReference>
<dbReference type="InterPro" id="IPR023346">
    <property type="entry name" value="Lysozyme-like_dom_sf"/>
</dbReference>
<dbReference type="PROSITE" id="PS51257">
    <property type="entry name" value="PROKAR_LIPOPROTEIN"/>
    <property type="match status" value="1"/>
</dbReference>
<feature type="domain" description="LysM" evidence="2">
    <location>
        <begin position="450"/>
        <end position="496"/>
    </location>
</feature>
<dbReference type="SUPFAM" id="SSF53955">
    <property type="entry name" value="Lysozyme-like"/>
    <property type="match status" value="1"/>
</dbReference>
<gene>
    <name evidence="3" type="ORF">LF63_0110540</name>
</gene>
<comment type="caution">
    <text evidence="3">The sequence shown here is derived from an EMBL/GenBank/DDBJ whole genome shotgun (WGS) entry which is preliminary data.</text>
</comment>
<dbReference type="InterPro" id="IPR008258">
    <property type="entry name" value="Transglycosylase_SLT_dom_1"/>
</dbReference>
<reference evidence="3 4" key="1">
    <citation type="submission" date="2014-09" db="EMBL/GenBank/DDBJ databases">
        <title>Xanthomonadaceae 3.5X direct submission.</title>
        <authorList>
            <person name="Fang T."/>
            <person name="Wang H."/>
        </authorList>
    </citation>
    <scope>NUCLEOTIDE SEQUENCE [LARGE SCALE GENOMIC DNA]</scope>
    <source>
        <strain evidence="3 4">3.5X</strain>
    </source>
</reference>
<keyword evidence="4" id="KW-1185">Reference proteome</keyword>
<dbReference type="PROSITE" id="PS51782">
    <property type="entry name" value="LYSM"/>
    <property type="match status" value="1"/>
</dbReference>
<dbReference type="EMBL" id="JROI01000012">
    <property type="protein sequence ID" value="KGI77316.1"/>
    <property type="molecule type" value="Genomic_DNA"/>
</dbReference>
<proteinExistence type="inferred from homology"/>
<dbReference type="Pfam" id="PF01476">
    <property type="entry name" value="LysM"/>
    <property type="match status" value="1"/>
</dbReference>
<name>A0A099CUE3_9GAMM</name>
<dbReference type="HOGENOM" id="CLU_581303_0_0_6"/>
<accession>A0A099CUE3</accession>
<dbReference type="Proteomes" id="UP000029708">
    <property type="component" value="Unassembled WGS sequence"/>
</dbReference>
<evidence type="ECO:0000313" key="4">
    <source>
        <dbReference type="Proteomes" id="UP000029708"/>
    </source>
</evidence>
<dbReference type="STRING" id="1543381.LF63_0110540"/>
<protein>
    <submittedName>
        <fullName evidence="3">Lytic transglycosylase</fullName>
    </submittedName>
</protein>
<dbReference type="Pfam" id="PF01464">
    <property type="entry name" value="SLT"/>
    <property type="match status" value="1"/>
</dbReference>